<evidence type="ECO:0000313" key="2">
    <source>
        <dbReference type="Proteomes" id="UP001317629"/>
    </source>
</evidence>
<evidence type="ECO:0000313" key="1">
    <source>
        <dbReference type="EMBL" id="BDV36306.1"/>
    </source>
</evidence>
<keyword evidence="2" id="KW-1185">Reference proteome</keyword>
<name>A0ABM8EE71_9HYPH</name>
<dbReference type="EMBL" id="AP027144">
    <property type="protein sequence ID" value="BDV36306.1"/>
    <property type="molecule type" value="Genomic_DNA"/>
</dbReference>
<accession>A0ABM8EE71</accession>
<sequence length="64" mass="6847">MAATPLAPRATRSADTASTTRAAFAWKGVPLFTDYNKPRQFRVVLIGTGSFNYDDSPISAIPAS</sequence>
<dbReference type="Proteomes" id="UP001317629">
    <property type="component" value="Plasmid pSS37A-Re-2"/>
</dbReference>
<protein>
    <submittedName>
        <fullName evidence="1">Uncharacterized protein</fullName>
    </submittedName>
</protein>
<gene>
    <name evidence="1" type="ORF">SS37A_38360</name>
</gene>
<reference evidence="1 2" key="1">
    <citation type="journal article" date="2023" name="Int. J. Syst. Evol. Microbiol.">
        <title>Methylocystis iwaonis sp. nov., a type II methane-oxidizing bacterium from surface soil of a rice paddy field in Japan, and emended description of the genus Methylocystis (ex Whittenbury et al. 1970) Bowman et al. 1993.</title>
        <authorList>
            <person name="Kaise H."/>
            <person name="Sawadogo J.B."/>
            <person name="Alam M.S."/>
            <person name="Ueno C."/>
            <person name="Dianou D."/>
            <person name="Shinjo R."/>
            <person name="Asakawa S."/>
        </authorList>
    </citation>
    <scope>NUCLEOTIDE SEQUENCE [LARGE SCALE GENOMIC DNA]</scope>
    <source>
        <strain evidence="1 2">SS37A-Re</strain>
    </source>
</reference>
<geneLocation type="plasmid" evidence="1 2">
    <name>pSS37A-Re-2</name>
</geneLocation>
<keyword evidence="1" id="KW-0614">Plasmid</keyword>
<organism evidence="1 2">
    <name type="scientific">Methylocystis iwaonis</name>
    <dbReference type="NCBI Taxonomy" id="2885079"/>
    <lineage>
        <taxon>Bacteria</taxon>
        <taxon>Pseudomonadati</taxon>
        <taxon>Pseudomonadota</taxon>
        <taxon>Alphaproteobacteria</taxon>
        <taxon>Hyphomicrobiales</taxon>
        <taxon>Methylocystaceae</taxon>
        <taxon>Methylocystis</taxon>
    </lineage>
</organism>
<proteinExistence type="predicted"/>